<dbReference type="OrthoDB" id="5291101at2"/>
<dbReference type="Pfam" id="PF00535">
    <property type="entry name" value="Glycos_transf_2"/>
    <property type="match status" value="1"/>
</dbReference>
<dbReference type="PANTHER" id="PTHR46401:SF2">
    <property type="entry name" value="GLYCOSYLTRANSFERASE WBBK-RELATED"/>
    <property type="match status" value="1"/>
</dbReference>
<sequence>MREAIKPRGLRIAIDTRSLVVGVSGGIIQNQVGVFRELFKRYPEHTYFVFCTPFNREIFRELSDHIHLVSLPPSSYLHDLAQTLQTRKIDVLFRSYPTADAAVFPMERQIIYIPDNQHDYYPQFFSRDARAYRKLAFDKTLREAGAVGTISEFSRSTLQAHPECACSDIFLMAPALQEEHSLARAEDLTAEELAQVPDGDFFIYPANLWEHKNHRRVLEAFSRLLAETNHKISFIFTGNPADWPSISRGFEALPICHLGYVRAELVQYLLQKARALVFFSLFEGFGIPLLEAFHAGTPVLCSNCTSLPEVAGDATLLADPLDISSMAAAMRQILESPALTAELVERGRRRLDAFTWAQSADNLMAAFVRVAGRTVRSPLDLQPLVSVVTPSYNQGRFIRRTIESVLNQTYGNIEYQVIDGGSDDETVDILKSYGGRFHWVSEPDGGQTAAINKGLAQAKGEILCYLNSDDVLEPDALEKVVDFFLKNPECDLVYGKAHYIDENDAVIGSYKTSDRPSDLHTDCIICQPAAFWRAGLSKLIGQFDETISTAMDYDYWLRAVNAHAVISHLPEYIASSRLYAETKTMAQRELIFHECFDLCARHVGYVHAHYFFGYWHWKLIERRPWMAPFFRFFPLAWKLPARISHAYFLLRRGLLPRAFKGKLRLMAQHPSVRGGILRVLLRLRERLRHRRLPRGPHNGLTVFGAWSDCWLAPEVEICGNWRSGKKAIRLGGFVPTDCTMRLSLNHAMVIERRLEGNREHMVEFSLDFAEGSNIVTLSFDAWISDTLRDLSFCIYETNLFCETDILVPAK</sequence>
<dbReference type="CAZy" id="GT2">
    <property type="family name" value="Glycosyltransferase Family 2"/>
</dbReference>
<proteinExistence type="predicted"/>
<evidence type="ECO:0000256" key="1">
    <source>
        <dbReference type="ARBA" id="ARBA00022679"/>
    </source>
</evidence>
<dbReference type="CDD" id="cd06433">
    <property type="entry name" value="GT_2_WfgS_like"/>
    <property type="match status" value="1"/>
</dbReference>
<reference evidence="4 5" key="1">
    <citation type="journal article" date="2005" name="DNA Res.">
        <title>Complete genome sequence of the facultative anaerobic magnetotactic bacterium Magnetospirillum sp. strain AMB-1.</title>
        <authorList>
            <person name="Matsunaga T."/>
            <person name="Okamura Y."/>
            <person name="Fukuda Y."/>
            <person name="Wahyudi A.T."/>
            <person name="Murase Y."/>
            <person name="Takeyama H."/>
        </authorList>
    </citation>
    <scope>NUCLEOTIDE SEQUENCE [LARGE SCALE GENOMIC DNA]</scope>
    <source>
        <strain evidence="5">ATCC 700264 / AMB-1</strain>
    </source>
</reference>
<dbReference type="InterPro" id="IPR001173">
    <property type="entry name" value="Glyco_trans_2-like"/>
</dbReference>
<dbReference type="SUPFAM" id="SSF53756">
    <property type="entry name" value="UDP-Glycosyltransferase/glycogen phosphorylase"/>
    <property type="match status" value="1"/>
</dbReference>
<feature type="domain" description="Glycosyltransferase 2-like" evidence="3">
    <location>
        <begin position="386"/>
        <end position="507"/>
    </location>
</feature>
<dbReference type="SUPFAM" id="SSF53448">
    <property type="entry name" value="Nucleotide-diphospho-sugar transferases"/>
    <property type="match status" value="1"/>
</dbReference>
<dbReference type="CAZy" id="GT4">
    <property type="family name" value="Glycosyltransferase Family 4"/>
</dbReference>
<keyword evidence="5" id="KW-1185">Reference proteome</keyword>
<keyword evidence="1" id="KW-0808">Transferase</keyword>
<dbReference type="Proteomes" id="UP000007058">
    <property type="component" value="Chromosome"/>
</dbReference>
<dbReference type="InterPro" id="IPR001296">
    <property type="entry name" value="Glyco_trans_1"/>
</dbReference>
<dbReference type="HOGENOM" id="CLU_348085_0_0_5"/>
<dbReference type="CDD" id="cd03809">
    <property type="entry name" value="GT4_MtfB-like"/>
    <property type="match status" value="1"/>
</dbReference>
<feature type="domain" description="Glycosyl transferase family 1" evidence="2">
    <location>
        <begin position="195"/>
        <end position="350"/>
    </location>
</feature>
<evidence type="ECO:0000259" key="2">
    <source>
        <dbReference type="Pfam" id="PF00534"/>
    </source>
</evidence>
<evidence type="ECO:0000313" key="4">
    <source>
        <dbReference type="EMBL" id="BAE49885.1"/>
    </source>
</evidence>
<evidence type="ECO:0000259" key="3">
    <source>
        <dbReference type="Pfam" id="PF00535"/>
    </source>
</evidence>
<dbReference type="RefSeq" id="WP_011383494.1">
    <property type="nucleotide sequence ID" value="NC_007626.1"/>
</dbReference>
<protein>
    <submittedName>
        <fullName evidence="4">Glycosyltransferase</fullName>
    </submittedName>
</protein>
<evidence type="ECO:0000313" key="5">
    <source>
        <dbReference type="Proteomes" id="UP000007058"/>
    </source>
</evidence>
<organism evidence="4 5">
    <name type="scientific">Paramagnetospirillum magneticum (strain ATCC 700264 / AMB-1)</name>
    <name type="common">Magnetospirillum magneticum</name>
    <dbReference type="NCBI Taxonomy" id="342108"/>
    <lineage>
        <taxon>Bacteria</taxon>
        <taxon>Pseudomonadati</taxon>
        <taxon>Pseudomonadota</taxon>
        <taxon>Alphaproteobacteria</taxon>
        <taxon>Rhodospirillales</taxon>
        <taxon>Magnetospirillaceae</taxon>
        <taxon>Paramagnetospirillum</taxon>
    </lineage>
</organism>
<dbReference type="Pfam" id="PF00534">
    <property type="entry name" value="Glycos_transf_1"/>
    <property type="match status" value="1"/>
</dbReference>
<dbReference type="Gene3D" id="3.40.50.2000">
    <property type="entry name" value="Glycogen Phosphorylase B"/>
    <property type="match status" value="1"/>
</dbReference>
<gene>
    <name evidence="4" type="ordered locus">amb1081</name>
</gene>
<dbReference type="KEGG" id="mag:amb1081"/>
<dbReference type="AlphaFoldDB" id="Q2W8E0"/>
<dbReference type="PANTHER" id="PTHR46401">
    <property type="entry name" value="GLYCOSYLTRANSFERASE WBBK-RELATED"/>
    <property type="match status" value="1"/>
</dbReference>
<accession>Q2W8E0</accession>
<dbReference type="EMBL" id="AP007255">
    <property type="protein sequence ID" value="BAE49885.1"/>
    <property type="molecule type" value="Genomic_DNA"/>
</dbReference>
<dbReference type="GO" id="GO:0016757">
    <property type="term" value="F:glycosyltransferase activity"/>
    <property type="evidence" value="ECO:0007669"/>
    <property type="project" value="InterPro"/>
</dbReference>
<dbReference type="STRING" id="342108.amb1081"/>
<dbReference type="InterPro" id="IPR029044">
    <property type="entry name" value="Nucleotide-diphossugar_trans"/>
</dbReference>
<dbReference type="Gene3D" id="3.90.550.10">
    <property type="entry name" value="Spore Coat Polysaccharide Biosynthesis Protein SpsA, Chain A"/>
    <property type="match status" value="1"/>
</dbReference>
<name>Q2W8E0_PARM1</name>